<reference evidence="2 3" key="1">
    <citation type="journal article" date="2012" name="Nat. Biotechnol.">
        <title>Draft genome sequence of pigeonpea (Cajanus cajan), an orphan legume crop of resource-poor farmers.</title>
        <authorList>
            <person name="Varshney R.K."/>
            <person name="Chen W."/>
            <person name="Li Y."/>
            <person name="Bharti A.K."/>
            <person name="Saxena R.K."/>
            <person name="Schlueter J.A."/>
            <person name="Donoghue M.T."/>
            <person name="Azam S."/>
            <person name="Fan G."/>
            <person name="Whaley A.M."/>
            <person name="Farmer A.D."/>
            <person name="Sheridan J."/>
            <person name="Iwata A."/>
            <person name="Tuteja R."/>
            <person name="Penmetsa R.V."/>
            <person name="Wu W."/>
            <person name="Upadhyaya H.D."/>
            <person name="Yang S.P."/>
            <person name="Shah T."/>
            <person name="Saxena K.B."/>
            <person name="Michael T."/>
            <person name="McCombie W.R."/>
            <person name="Yang B."/>
            <person name="Zhang G."/>
            <person name="Yang H."/>
            <person name="Wang J."/>
            <person name="Spillane C."/>
            <person name="Cook D.R."/>
            <person name="May G.D."/>
            <person name="Xu X."/>
            <person name="Jackson S.A."/>
        </authorList>
    </citation>
    <scope>NUCLEOTIDE SEQUENCE [LARGE SCALE GENOMIC DNA]</scope>
    <source>
        <strain evidence="3">cv. Asha</strain>
    </source>
</reference>
<feature type="region of interest" description="Disordered" evidence="1">
    <location>
        <begin position="175"/>
        <end position="242"/>
    </location>
</feature>
<dbReference type="Proteomes" id="UP000075243">
    <property type="component" value="Chromosome 11"/>
</dbReference>
<dbReference type="Gramene" id="C.cajan_02654.t">
    <property type="protein sequence ID" value="C.cajan_02654.t.cds1"/>
    <property type="gene ID" value="C.cajan_02654"/>
</dbReference>
<dbReference type="OMA" id="HIKCFRT"/>
<dbReference type="AlphaFoldDB" id="A0A151SNY7"/>
<organism evidence="2 3">
    <name type="scientific">Cajanus cajan</name>
    <name type="common">Pigeon pea</name>
    <name type="synonym">Cajanus indicus</name>
    <dbReference type="NCBI Taxonomy" id="3821"/>
    <lineage>
        <taxon>Eukaryota</taxon>
        <taxon>Viridiplantae</taxon>
        <taxon>Streptophyta</taxon>
        <taxon>Embryophyta</taxon>
        <taxon>Tracheophyta</taxon>
        <taxon>Spermatophyta</taxon>
        <taxon>Magnoliopsida</taxon>
        <taxon>eudicotyledons</taxon>
        <taxon>Gunneridae</taxon>
        <taxon>Pentapetalae</taxon>
        <taxon>rosids</taxon>
        <taxon>fabids</taxon>
        <taxon>Fabales</taxon>
        <taxon>Fabaceae</taxon>
        <taxon>Papilionoideae</taxon>
        <taxon>50 kb inversion clade</taxon>
        <taxon>NPAAA clade</taxon>
        <taxon>indigoferoid/millettioid clade</taxon>
        <taxon>Phaseoleae</taxon>
        <taxon>Cajanus</taxon>
    </lineage>
</organism>
<evidence type="ECO:0000313" key="2">
    <source>
        <dbReference type="EMBL" id="KYP56478.1"/>
    </source>
</evidence>
<feature type="compositionally biased region" description="Basic and acidic residues" evidence="1">
    <location>
        <begin position="191"/>
        <end position="220"/>
    </location>
</feature>
<name>A0A151SNY7_CAJCA</name>
<dbReference type="EMBL" id="CM003613">
    <property type="protein sequence ID" value="KYP56478.1"/>
    <property type="molecule type" value="Genomic_DNA"/>
</dbReference>
<feature type="region of interest" description="Disordered" evidence="1">
    <location>
        <begin position="130"/>
        <end position="151"/>
    </location>
</feature>
<keyword evidence="3" id="KW-1185">Reference proteome</keyword>
<sequence length="318" mass="36046">MDRFNKAALEIRDLNPAVALHHLTTALKPGPFVNSLCKKPPSDMNDLRRRADKYMQMEELAEFRNQARADQSAKLEKPIEQTYRGRGKEIALRDRPVRGPKYSNYTPLNASRAAILEQALAAEVLAVPKRASTPPRADTSKTCRYHRNRGHSTEECAALKDKIEDLVKQGKLHNFVDRPASYRPRSSSQYRHNDRHGQDRSDRPRRERSRSQEKKDDSAPSRRRVINTIAGGFAGGGSTSSARKRHLRAIRSVNNVDRQPPRRLPIITFTDADFQGIDPEQDDPMVISVEIHNCIVKKTLVDPRCLHLQLVGLALTEP</sequence>
<proteinExistence type="predicted"/>
<gene>
    <name evidence="2" type="ORF">KK1_002719</name>
</gene>
<protein>
    <submittedName>
        <fullName evidence="2">Uncharacterized protein</fullName>
    </submittedName>
</protein>
<evidence type="ECO:0000313" key="3">
    <source>
        <dbReference type="Proteomes" id="UP000075243"/>
    </source>
</evidence>
<accession>A0A151SNY7</accession>
<evidence type="ECO:0000256" key="1">
    <source>
        <dbReference type="SAM" id="MobiDB-lite"/>
    </source>
</evidence>